<dbReference type="STRING" id="1229727.Ga0080559_TMP2208"/>
<evidence type="ECO:0000259" key="4">
    <source>
        <dbReference type="PROSITE" id="PS50949"/>
    </source>
</evidence>
<dbReference type="KEGG" id="tpro:Ga0080559_TMP2208"/>
<dbReference type="InterPro" id="IPR000524">
    <property type="entry name" value="Tscrpt_reg_HTH_GntR"/>
</dbReference>
<keyword evidence="3" id="KW-0804">Transcription</keyword>
<keyword evidence="1" id="KW-0805">Transcription regulation</keyword>
<evidence type="ECO:0000256" key="2">
    <source>
        <dbReference type="ARBA" id="ARBA00023125"/>
    </source>
</evidence>
<dbReference type="InterPro" id="IPR050679">
    <property type="entry name" value="Bact_HTH_transcr_reg"/>
</dbReference>
<dbReference type="SMART" id="SM00345">
    <property type="entry name" value="HTH_GNTR"/>
    <property type="match status" value="1"/>
</dbReference>
<dbReference type="GO" id="GO:0003700">
    <property type="term" value="F:DNA-binding transcription factor activity"/>
    <property type="evidence" value="ECO:0007669"/>
    <property type="project" value="InterPro"/>
</dbReference>
<evidence type="ECO:0000256" key="3">
    <source>
        <dbReference type="ARBA" id="ARBA00023163"/>
    </source>
</evidence>
<reference evidence="5 6" key="1">
    <citation type="submission" date="2016-03" db="EMBL/GenBank/DDBJ databases">
        <title>Deep-sea bacteria in the southern Pacific.</title>
        <authorList>
            <person name="Tang K."/>
        </authorList>
    </citation>
    <scope>NUCLEOTIDE SEQUENCE [LARGE SCALE GENOMIC DNA]</scope>
    <source>
        <strain evidence="5 6">JLT2016</strain>
    </source>
</reference>
<proteinExistence type="predicted"/>
<accession>A0A1U7D4B3</accession>
<dbReference type="PRINTS" id="PR00035">
    <property type="entry name" value="HTHGNTR"/>
</dbReference>
<protein>
    <submittedName>
        <fullName evidence="5">Transcriptional regulator, GntR family</fullName>
    </submittedName>
</protein>
<evidence type="ECO:0000256" key="1">
    <source>
        <dbReference type="ARBA" id="ARBA00023015"/>
    </source>
</evidence>
<dbReference type="SUPFAM" id="SSF46785">
    <property type="entry name" value="Winged helix' DNA-binding domain"/>
    <property type="match status" value="1"/>
</dbReference>
<dbReference type="Pfam" id="PF07702">
    <property type="entry name" value="UTRA"/>
    <property type="match status" value="1"/>
</dbReference>
<dbReference type="PANTHER" id="PTHR44846">
    <property type="entry name" value="MANNOSYL-D-GLYCERATE TRANSPORT/METABOLISM SYSTEM REPRESSOR MNGR-RELATED"/>
    <property type="match status" value="1"/>
</dbReference>
<keyword evidence="2" id="KW-0238">DNA-binding</keyword>
<dbReference type="Gene3D" id="3.40.1410.10">
    <property type="entry name" value="Chorismate lyase-like"/>
    <property type="match status" value="1"/>
</dbReference>
<sequence>MSADRDTETTKSLHETILTDLERNILSGDWAPGHRVPSELELAEQYGCSRMTVNKVMTQLAQAGLVLRRRRAGSVVLPQRSQNAVLEIHDVKEEVLAAGGWYGHEILGRRERPLRAEEAVAGAAPGVPVLDVACLHRKDDAPFCLERRVIFLDAVPEAAEATFDAQAPGAWLLAHVPWSEAENEIGAEAADTDVAARLGLAAGAPLLTMTRRTWKNGEPVTQARFFYPGGGHTMKARFTPSQS</sequence>
<organism evidence="5 6">
    <name type="scientific">Salipiger profundus</name>
    <dbReference type="NCBI Taxonomy" id="1229727"/>
    <lineage>
        <taxon>Bacteria</taxon>
        <taxon>Pseudomonadati</taxon>
        <taxon>Pseudomonadota</taxon>
        <taxon>Alphaproteobacteria</taxon>
        <taxon>Rhodobacterales</taxon>
        <taxon>Roseobacteraceae</taxon>
        <taxon>Salipiger</taxon>
    </lineage>
</organism>
<name>A0A1U7D4B3_9RHOB</name>
<dbReference type="Proteomes" id="UP000186559">
    <property type="component" value="Chromosome"/>
</dbReference>
<dbReference type="RefSeq" id="WP_076623172.1">
    <property type="nucleotide sequence ID" value="NZ_BMEW01000005.1"/>
</dbReference>
<dbReference type="Pfam" id="PF00392">
    <property type="entry name" value="GntR"/>
    <property type="match status" value="1"/>
</dbReference>
<dbReference type="EMBL" id="CP014796">
    <property type="protein sequence ID" value="APX23004.1"/>
    <property type="molecule type" value="Genomic_DNA"/>
</dbReference>
<dbReference type="PANTHER" id="PTHR44846:SF16">
    <property type="entry name" value="TRANSCRIPTIONAL REGULATOR PHNF-RELATED"/>
    <property type="match status" value="1"/>
</dbReference>
<gene>
    <name evidence="5" type="ORF">Ga0080559_TMP2208</name>
</gene>
<dbReference type="InterPro" id="IPR036390">
    <property type="entry name" value="WH_DNA-bd_sf"/>
</dbReference>
<evidence type="ECO:0000313" key="5">
    <source>
        <dbReference type="EMBL" id="APX23004.1"/>
    </source>
</evidence>
<dbReference type="InterPro" id="IPR028978">
    <property type="entry name" value="Chorismate_lyase_/UTRA_dom_sf"/>
</dbReference>
<dbReference type="OrthoDB" id="9800645at2"/>
<feature type="domain" description="HTH gntR-type" evidence="4">
    <location>
        <begin position="11"/>
        <end position="79"/>
    </location>
</feature>
<keyword evidence="6" id="KW-1185">Reference proteome</keyword>
<evidence type="ECO:0000313" key="6">
    <source>
        <dbReference type="Proteomes" id="UP000186559"/>
    </source>
</evidence>
<dbReference type="PROSITE" id="PS50949">
    <property type="entry name" value="HTH_GNTR"/>
    <property type="match status" value="1"/>
</dbReference>
<dbReference type="InterPro" id="IPR011663">
    <property type="entry name" value="UTRA"/>
</dbReference>
<dbReference type="InterPro" id="IPR036388">
    <property type="entry name" value="WH-like_DNA-bd_sf"/>
</dbReference>
<dbReference type="Gene3D" id="1.10.10.10">
    <property type="entry name" value="Winged helix-like DNA-binding domain superfamily/Winged helix DNA-binding domain"/>
    <property type="match status" value="1"/>
</dbReference>
<dbReference type="AlphaFoldDB" id="A0A1U7D4B3"/>
<dbReference type="SMART" id="SM00866">
    <property type="entry name" value="UTRA"/>
    <property type="match status" value="1"/>
</dbReference>
<dbReference type="SUPFAM" id="SSF64288">
    <property type="entry name" value="Chorismate lyase-like"/>
    <property type="match status" value="1"/>
</dbReference>
<dbReference type="GO" id="GO:0003677">
    <property type="term" value="F:DNA binding"/>
    <property type="evidence" value="ECO:0007669"/>
    <property type="project" value="UniProtKB-KW"/>
</dbReference>
<dbReference type="CDD" id="cd07377">
    <property type="entry name" value="WHTH_GntR"/>
    <property type="match status" value="1"/>
</dbReference>